<evidence type="ECO:0000313" key="2">
    <source>
        <dbReference type="Proteomes" id="UP000235965"/>
    </source>
</evidence>
<dbReference type="InParanoid" id="A0A2J7R8C4"/>
<protein>
    <submittedName>
        <fullName evidence="1">Uncharacterized protein</fullName>
    </submittedName>
</protein>
<dbReference type="AlphaFoldDB" id="A0A2J7R8C4"/>
<proteinExistence type="predicted"/>
<reference evidence="1 2" key="1">
    <citation type="submission" date="2017-12" db="EMBL/GenBank/DDBJ databases">
        <title>Hemimetabolous genomes reveal molecular basis of termite eusociality.</title>
        <authorList>
            <person name="Harrison M.C."/>
            <person name="Jongepier E."/>
            <person name="Robertson H.M."/>
            <person name="Arning N."/>
            <person name="Bitard-Feildel T."/>
            <person name="Chao H."/>
            <person name="Childers C.P."/>
            <person name="Dinh H."/>
            <person name="Doddapaneni H."/>
            <person name="Dugan S."/>
            <person name="Gowin J."/>
            <person name="Greiner C."/>
            <person name="Han Y."/>
            <person name="Hu H."/>
            <person name="Hughes D.S.T."/>
            <person name="Huylmans A.-K."/>
            <person name="Kemena C."/>
            <person name="Kremer L.P.M."/>
            <person name="Lee S.L."/>
            <person name="Lopez-Ezquerra A."/>
            <person name="Mallet L."/>
            <person name="Monroy-Kuhn J.M."/>
            <person name="Moser A."/>
            <person name="Murali S.C."/>
            <person name="Muzny D.M."/>
            <person name="Otani S."/>
            <person name="Piulachs M.-D."/>
            <person name="Poelchau M."/>
            <person name="Qu J."/>
            <person name="Schaub F."/>
            <person name="Wada-Katsumata A."/>
            <person name="Worley K.C."/>
            <person name="Xie Q."/>
            <person name="Ylla G."/>
            <person name="Poulsen M."/>
            <person name="Gibbs R.A."/>
            <person name="Schal C."/>
            <person name="Richards S."/>
            <person name="Belles X."/>
            <person name="Korb J."/>
            <person name="Bornberg-Bauer E."/>
        </authorList>
    </citation>
    <scope>NUCLEOTIDE SEQUENCE [LARGE SCALE GENOMIC DNA]</scope>
    <source>
        <tissue evidence="1">Whole body</tissue>
    </source>
</reference>
<dbReference type="EMBL" id="NEVH01006723">
    <property type="protein sequence ID" value="PNF37081.1"/>
    <property type="molecule type" value="Genomic_DNA"/>
</dbReference>
<dbReference type="InterPro" id="IPR012674">
    <property type="entry name" value="Calycin"/>
</dbReference>
<keyword evidence="2" id="KW-1185">Reference proteome</keyword>
<evidence type="ECO:0000313" key="1">
    <source>
        <dbReference type="EMBL" id="PNF37081.1"/>
    </source>
</evidence>
<name>A0A2J7R8C4_9NEOP</name>
<gene>
    <name evidence="1" type="ORF">B7P43_G08097</name>
</gene>
<dbReference type="OrthoDB" id="6615450at2759"/>
<dbReference type="Proteomes" id="UP000235965">
    <property type="component" value="Unassembled WGS sequence"/>
</dbReference>
<dbReference type="SUPFAM" id="SSF50814">
    <property type="entry name" value="Lipocalins"/>
    <property type="match status" value="1"/>
</dbReference>
<comment type="caution">
    <text evidence="1">The sequence shown here is derived from an EMBL/GenBank/DDBJ whole genome shotgun (WGS) entry which is preliminary data.</text>
</comment>
<accession>A0A2J7R8C4</accession>
<sequence length="174" mass="19528">MGRWFAVEVVEHNRSVEHNTISTVINLCPTLQLTREGNSTIRLHWNESAGELVYKFRQPKAGHPGFWVSVGSQKGSLAERHDVSFSGTVLVMKAVSSHTVLTFCPRSQHKVYTVLMSRKRRLPYDEMRGVNNMLKRRGLDGLVKEMCKGAAASNRGRLAAVALLLVLQFVSGWH</sequence>
<organism evidence="1 2">
    <name type="scientific">Cryptotermes secundus</name>
    <dbReference type="NCBI Taxonomy" id="105785"/>
    <lineage>
        <taxon>Eukaryota</taxon>
        <taxon>Metazoa</taxon>
        <taxon>Ecdysozoa</taxon>
        <taxon>Arthropoda</taxon>
        <taxon>Hexapoda</taxon>
        <taxon>Insecta</taxon>
        <taxon>Pterygota</taxon>
        <taxon>Neoptera</taxon>
        <taxon>Polyneoptera</taxon>
        <taxon>Dictyoptera</taxon>
        <taxon>Blattodea</taxon>
        <taxon>Blattoidea</taxon>
        <taxon>Termitoidae</taxon>
        <taxon>Kalotermitidae</taxon>
        <taxon>Cryptotermitinae</taxon>
        <taxon>Cryptotermes</taxon>
    </lineage>
</organism>